<evidence type="ECO:0000256" key="3">
    <source>
        <dbReference type="ARBA" id="ARBA00009071"/>
    </source>
</evidence>
<dbReference type="Proteomes" id="UP001189429">
    <property type="component" value="Unassembled WGS sequence"/>
</dbReference>
<organism evidence="11 12">
    <name type="scientific">Prorocentrum cordatum</name>
    <dbReference type="NCBI Taxonomy" id="2364126"/>
    <lineage>
        <taxon>Eukaryota</taxon>
        <taxon>Sar</taxon>
        <taxon>Alveolata</taxon>
        <taxon>Dinophyceae</taxon>
        <taxon>Prorocentrales</taxon>
        <taxon>Prorocentraceae</taxon>
        <taxon>Prorocentrum</taxon>
    </lineage>
</organism>
<protein>
    <recommendedName>
        <fullName evidence="4">Dynein regulatory complex protein 10</fullName>
    </recommendedName>
</protein>
<evidence type="ECO:0000256" key="4">
    <source>
        <dbReference type="ARBA" id="ARBA00021752"/>
    </source>
</evidence>
<comment type="similarity">
    <text evidence="3">Belongs to the DRC10 family.</text>
</comment>
<evidence type="ECO:0000256" key="6">
    <source>
        <dbReference type="ARBA" id="ARBA00022846"/>
    </source>
</evidence>
<keyword evidence="6" id="KW-0282">Flagellum</keyword>
<name>A0ABN9X6V3_9DINO</name>
<evidence type="ECO:0000256" key="10">
    <source>
        <dbReference type="SAM" id="Coils"/>
    </source>
</evidence>
<dbReference type="PANTHER" id="PTHR31598:SF1">
    <property type="entry name" value="DYNEIN REGULATORY COMPLEX PROTEIN 10"/>
    <property type="match status" value="1"/>
</dbReference>
<keyword evidence="8" id="KW-0206">Cytoskeleton</keyword>
<keyword evidence="7" id="KW-0969">Cilium</keyword>
<evidence type="ECO:0000313" key="11">
    <source>
        <dbReference type="EMBL" id="CAK0895149.1"/>
    </source>
</evidence>
<reference evidence="11" key="1">
    <citation type="submission" date="2023-10" db="EMBL/GenBank/DDBJ databases">
        <authorList>
            <person name="Chen Y."/>
            <person name="Shah S."/>
            <person name="Dougan E. K."/>
            <person name="Thang M."/>
            <person name="Chan C."/>
        </authorList>
    </citation>
    <scope>NUCLEOTIDE SEQUENCE [LARGE SCALE GENOMIC DNA]</scope>
</reference>
<dbReference type="PROSITE" id="PS50096">
    <property type="entry name" value="IQ"/>
    <property type="match status" value="1"/>
</dbReference>
<keyword evidence="12" id="KW-1185">Reference proteome</keyword>
<evidence type="ECO:0000256" key="7">
    <source>
        <dbReference type="ARBA" id="ARBA00023069"/>
    </source>
</evidence>
<gene>
    <name evidence="11" type="ORF">PCOR1329_LOCUS73986</name>
</gene>
<keyword evidence="5" id="KW-0963">Cytoplasm</keyword>
<evidence type="ECO:0000256" key="2">
    <source>
        <dbReference type="ARBA" id="ARBA00004611"/>
    </source>
</evidence>
<comment type="function">
    <text evidence="1">Component of the nexin-dynein regulatory complex (N-DRC), a key regulator of ciliary/flagellar motility which maintains the alignment and integrity of the distal axoneme and regulates microtubule sliding in motile axonemes.</text>
</comment>
<feature type="coiled-coil region" evidence="10">
    <location>
        <begin position="160"/>
        <end position="323"/>
    </location>
</feature>
<sequence length="387" mass="46269">MPTSKPTNIDAQRILAIMDELKEKLTYLSVATPQVLSGLQGEEGQATVELLGTDLMKQFTEQTRLEDQYVQFSEREGALPSDENEEIREDAKMLQKCTLELCRKMKAVPNINIVQELRNFQDVRPTQVIQFLKTLADMQDLTLKRLTTTVEEERSRQDLLENYRTREKEATLRKQQLERDLQHMRKECEKAQSKRQEILTKLKADRYEVQDNQRKRMEELRSRYEIRMKEHQDAFTHKKDEMEKKISELRDKNNKLKANSEVEENERQKNARRFEREVGDKIKEYDEKVREITHEIAETRELKDKENKRLVELEERFYKIDEERECIRQEESIVDARKKKLEDEKQRRNEMAALVQAYWRGIITREQYATLKKQKKKGKKGGGKKKK</sequence>
<dbReference type="PANTHER" id="PTHR31598">
    <property type="entry name" value="IQ DOMAIN-CONTAINING PROTEIN D"/>
    <property type="match status" value="1"/>
</dbReference>
<evidence type="ECO:0000256" key="1">
    <source>
        <dbReference type="ARBA" id="ARBA00003029"/>
    </source>
</evidence>
<evidence type="ECO:0000256" key="5">
    <source>
        <dbReference type="ARBA" id="ARBA00022490"/>
    </source>
</evidence>
<keyword evidence="9" id="KW-0966">Cell projection</keyword>
<keyword evidence="10" id="KW-0175">Coiled coil</keyword>
<evidence type="ECO:0000256" key="9">
    <source>
        <dbReference type="ARBA" id="ARBA00023273"/>
    </source>
</evidence>
<proteinExistence type="inferred from homology"/>
<comment type="subcellular location">
    <subcellularLocation>
        <location evidence="2">Cytoplasm</location>
        <location evidence="2">Cytoskeleton</location>
        <location evidence="2">Flagellum axoneme</location>
    </subcellularLocation>
</comment>
<accession>A0ABN9X6V3</accession>
<dbReference type="InterPro" id="IPR042815">
    <property type="entry name" value="DRC10"/>
</dbReference>
<dbReference type="EMBL" id="CAUYUJ010019997">
    <property type="protein sequence ID" value="CAK0895149.1"/>
    <property type="molecule type" value="Genomic_DNA"/>
</dbReference>
<comment type="caution">
    <text evidence="11">The sequence shown here is derived from an EMBL/GenBank/DDBJ whole genome shotgun (WGS) entry which is preliminary data.</text>
</comment>
<evidence type="ECO:0000256" key="8">
    <source>
        <dbReference type="ARBA" id="ARBA00023212"/>
    </source>
</evidence>
<evidence type="ECO:0000313" key="12">
    <source>
        <dbReference type="Proteomes" id="UP001189429"/>
    </source>
</evidence>